<dbReference type="InterPro" id="IPR036361">
    <property type="entry name" value="SAP_dom_sf"/>
</dbReference>
<feature type="region of interest" description="Disordered" evidence="5">
    <location>
        <begin position="673"/>
        <end position="752"/>
    </location>
</feature>
<dbReference type="PANTHER" id="PTHR12381">
    <property type="entry name" value="HETEROGENEOUS NUCLEAR RIBONUCLEOPROTEIN U FAMILY MEMBER"/>
    <property type="match status" value="1"/>
</dbReference>
<evidence type="ECO:0000313" key="9">
    <source>
        <dbReference type="Proteomes" id="UP001381693"/>
    </source>
</evidence>
<evidence type="ECO:0000256" key="3">
    <source>
        <dbReference type="ARBA" id="ARBA00022553"/>
    </source>
</evidence>
<dbReference type="Proteomes" id="UP001381693">
    <property type="component" value="Unassembled WGS sequence"/>
</dbReference>
<feature type="region of interest" description="Disordered" evidence="5">
    <location>
        <begin position="829"/>
        <end position="875"/>
    </location>
</feature>
<feature type="compositionally biased region" description="Acidic residues" evidence="5">
    <location>
        <begin position="42"/>
        <end position="139"/>
    </location>
</feature>
<dbReference type="SMART" id="SM00513">
    <property type="entry name" value="SAP"/>
    <property type="match status" value="1"/>
</dbReference>
<evidence type="ECO:0000256" key="4">
    <source>
        <dbReference type="ARBA" id="ARBA00023242"/>
    </source>
</evidence>
<gene>
    <name evidence="8" type="ORF">SK128_019253</name>
</gene>
<dbReference type="InterPro" id="IPR013320">
    <property type="entry name" value="ConA-like_dom_sf"/>
</dbReference>
<dbReference type="InterPro" id="IPR043136">
    <property type="entry name" value="B30.2/SPRY_sf"/>
</dbReference>
<dbReference type="Gene3D" id="1.10.720.30">
    <property type="entry name" value="SAP domain"/>
    <property type="match status" value="1"/>
</dbReference>
<dbReference type="InterPro" id="IPR003034">
    <property type="entry name" value="SAP_dom"/>
</dbReference>
<dbReference type="EMBL" id="JAXCGZ010017489">
    <property type="protein sequence ID" value="KAK7068033.1"/>
    <property type="molecule type" value="Genomic_DNA"/>
</dbReference>
<evidence type="ECO:0000313" key="8">
    <source>
        <dbReference type="EMBL" id="KAK7068033.1"/>
    </source>
</evidence>
<feature type="region of interest" description="Disordered" evidence="5">
    <location>
        <begin position="21"/>
        <end position="255"/>
    </location>
</feature>
<dbReference type="InterPro" id="IPR003877">
    <property type="entry name" value="SPRY_dom"/>
</dbReference>
<dbReference type="InterPro" id="IPR001870">
    <property type="entry name" value="B30.2/SPRY"/>
</dbReference>
<dbReference type="Pfam" id="PF00622">
    <property type="entry name" value="SPRY"/>
    <property type="match status" value="1"/>
</dbReference>
<evidence type="ECO:0000256" key="5">
    <source>
        <dbReference type="SAM" id="MobiDB-lite"/>
    </source>
</evidence>
<dbReference type="GO" id="GO:0005634">
    <property type="term" value="C:nucleus"/>
    <property type="evidence" value="ECO:0007669"/>
    <property type="project" value="UniProtKB-SubCell"/>
</dbReference>
<feature type="compositionally biased region" description="Gly residues" evidence="5">
    <location>
        <begin position="840"/>
        <end position="865"/>
    </location>
</feature>
<feature type="domain" description="SAP" evidence="7">
    <location>
        <begin position="7"/>
        <end position="41"/>
    </location>
</feature>
<feature type="compositionally biased region" description="Low complexity" evidence="5">
    <location>
        <begin position="829"/>
        <end position="839"/>
    </location>
</feature>
<dbReference type="Gene3D" id="2.60.120.920">
    <property type="match status" value="1"/>
</dbReference>
<proteinExistence type="predicted"/>
<keyword evidence="9" id="KW-1185">Reference proteome</keyword>
<feature type="compositionally biased region" description="Low complexity" evidence="5">
    <location>
        <begin position="729"/>
        <end position="739"/>
    </location>
</feature>
<dbReference type="InterPro" id="IPR035778">
    <property type="entry name" value="SPRY_hnRNP_U"/>
</dbReference>
<evidence type="ECO:0000259" key="6">
    <source>
        <dbReference type="PROSITE" id="PS50188"/>
    </source>
</evidence>
<dbReference type="GO" id="GO:0000380">
    <property type="term" value="P:alternative mRNA splicing, via spliceosome"/>
    <property type="evidence" value="ECO:0007669"/>
    <property type="project" value="TreeGrafter"/>
</dbReference>
<dbReference type="SUPFAM" id="SSF52540">
    <property type="entry name" value="P-loop containing nucleoside triphosphate hydrolases"/>
    <property type="match status" value="1"/>
</dbReference>
<feature type="compositionally biased region" description="Basic and acidic residues" evidence="5">
    <location>
        <begin position="21"/>
        <end position="41"/>
    </location>
</feature>
<keyword evidence="4" id="KW-0539">Nucleus</keyword>
<evidence type="ECO:0000256" key="2">
    <source>
        <dbReference type="ARBA" id="ARBA00022481"/>
    </source>
</evidence>
<dbReference type="Pfam" id="PF13671">
    <property type="entry name" value="AAA_33"/>
    <property type="match status" value="1"/>
</dbReference>
<comment type="caution">
    <text evidence="8">The sequence shown here is derived from an EMBL/GenBank/DDBJ whole genome shotgun (WGS) entry which is preliminary data.</text>
</comment>
<dbReference type="SMART" id="SM00449">
    <property type="entry name" value="SPRY"/>
    <property type="match status" value="1"/>
</dbReference>
<dbReference type="SUPFAM" id="SSF68906">
    <property type="entry name" value="SAP domain"/>
    <property type="match status" value="1"/>
</dbReference>
<keyword evidence="3" id="KW-0597">Phosphoprotein</keyword>
<feature type="compositionally biased region" description="Gly residues" evidence="5">
    <location>
        <begin position="682"/>
        <end position="696"/>
    </location>
</feature>
<dbReference type="Pfam" id="PF02037">
    <property type="entry name" value="SAP"/>
    <property type="match status" value="1"/>
</dbReference>
<reference evidence="8 9" key="1">
    <citation type="submission" date="2023-11" db="EMBL/GenBank/DDBJ databases">
        <title>Halocaridina rubra genome assembly.</title>
        <authorList>
            <person name="Smith C."/>
        </authorList>
    </citation>
    <scope>NUCLEOTIDE SEQUENCE [LARGE SCALE GENOMIC DNA]</scope>
    <source>
        <strain evidence="8">EP-1</strain>
        <tissue evidence="8">Whole</tissue>
    </source>
</reference>
<sequence length="875" mass="99759">MSEIIDPSKLKVAELRAELQARGLDSKGNKPVLVERLREALETEQEGGEDESPAQEDLDQEDEIEELQEEKEEEEDPEQEGEPVLELEPEQEFEPEVEQDNEPALELEPEGDLEGEMEQDGEIEPEPEPVPEEIEEPEPEPVKSRDSPVMNSSNAEQSPKKEDVLEENDDSEHRHSEGDAIAVKEDMEDEYKMGYEEQTTEEANEKNEKKVKEDIKEENESKPETEIEERRGEKRKAHSRSRSPDIKKARPDVEEVRVEDEPDWDKSAVLLDWYNSDLSLVINKEDFLSAQPLTLQGFAYVWHGVRSTYGFMRGRVFFEVKIMDHLAVPHLEEDEKYPHVLRVGWSIDDSGLVLGEDPFSYGYDGTGQAATNLKFKDYGKAFSKGDVIGCYLDLESEPIVMSFTVNGESQDTAFEIPHSTLGERALFPHILTKNSSFKVNFGNDDSWFTPLSTHTYVGHIPQQDRVLGGQGPSSREEAEVIMMVGLPATGKTVWVEKYCKENPEKKYYVLGTSFLIDKMKVNGSPRKRNYNGRWEVLIERCTKCLNRLLEMSYKRRRNFIIDQTNVYPSAQRRKMKGFAGFHRRAVVICPTDENLKKRTEKREKEEGKDVPDKAVLEMKANFKLPEEGELFDVVDFVELQRDEATKLVEQYNKEGENAGFGMKKGFRGGFHDKRGGFMENRGGYGNRGGGGGGSNYRGGWDRDRRGGYNDRRDRGSWNRDRDNRDNRPYRGGYRSGNRGYNKDRGGRSGNYYNDWHRNSGMQNNQGYNNYNNYNQGGGWGSGQQTGNYNTGGYGQGYGNNWNQQYYQQQQQYWNQQNYSGYGNQQGYGTNQTSYGNTSGTSGGGWGQQSSGSWGGTGTGNQGWGYGSNYQSNQRR</sequence>
<feature type="compositionally biased region" description="Basic and acidic residues" evidence="5">
    <location>
        <begin position="242"/>
        <end position="255"/>
    </location>
</feature>
<feature type="compositionally biased region" description="Basic and acidic residues" evidence="5">
    <location>
        <begin position="171"/>
        <end position="195"/>
    </location>
</feature>
<feature type="domain" description="B30.2/SPRY" evidence="6">
    <location>
        <begin position="249"/>
        <end position="446"/>
    </location>
</feature>
<name>A0AAN8ZXZ8_HALRR</name>
<dbReference type="InterPro" id="IPR027417">
    <property type="entry name" value="P-loop_NTPase"/>
</dbReference>
<dbReference type="PROSITE" id="PS50188">
    <property type="entry name" value="B302_SPRY"/>
    <property type="match status" value="1"/>
</dbReference>
<protein>
    <submittedName>
        <fullName evidence="8">Uncharacterized protein</fullName>
    </submittedName>
</protein>
<comment type="subcellular location">
    <subcellularLocation>
        <location evidence="1">Nucleus</location>
    </subcellularLocation>
</comment>
<dbReference type="CDD" id="cd12884">
    <property type="entry name" value="SPRY_hnRNP"/>
    <property type="match status" value="1"/>
</dbReference>
<feature type="compositionally biased region" description="Basic and acidic residues" evidence="5">
    <location>
        <begin position="699"/>
        <end position="728"/>
    </location>
</feature>
<keyword evidence="2" id="KW-0488">Methylation</keyword>
<dbReference type="Gene3D" id="3.40.50.300">
    <property type="entry name" value="P-loop containing nucleotide triphosphate hydrolases"/>
    <property type="match status" value="1"/>
</dbReference>
<dbReference type="SUPFAM" id="SSF49899">
    <property type="entry name" value="Concanavalin A-like lectins/glucanases"/>
    <property type="match status" value="1"/>
</dbReference>
<organism evidence="8 9">
    <name type="scientific">Halocaridina rubra</name>
    <name type="common">Hawaiian red shrimp</name>
    <dbReference type="NCBI Taxonomy" id="373956"/>
    <lineage>
        <taxon>Eukaryota</taxon>
        <taxon>Metazoa</taxon>
        <taxon>Ecdysozoa</taxon>
        <taxon>Arthropoda</taxon>
        <taxon>Crustacea</taxon>
        <taxon>Multicrustacea</taxon>
        <taxon>Malacostraca</taxon>
        <taxon>Eumalacostraca</taxon>
        <taxon>Eucarida</taxon>
        <taxon>Decapoda</taxon>
        <taxon>Pleocyemata</taxon>
        <taxon>Caridea</taxon>
        <taxon>Atyoidea</taxon>
        <taxon>Atyidae</taxon>
        <taxon>Halocaridina</taxon>
    </lineage>
</organism>
<dbReference type="AlphaFoldDB" id="A0AAN8ZXZ8"/>
<evidence type="ECO:0000256" key="1">
    <source>
        <dbReference type="ARBA" id="ARBA00004123"/>
    </source>
</evidence>
<dbReference type="PANTHER" id="PTHR12381:SF56">
    <property type="entry name" value="B30.2_SPRY DOMAIN-CONTAINING PROTEIN-RELATED"/>
    <property type="match status" value="1"/>
</dbReference>
<dbReference type="FunFam" id="3.40.50.300:FF:000355">
    <property type="entry name" value="Heterogeneous nuclear ribonucleoprotein U-like 1, isoform CRA_a"/>
    <property type="match status" value="1"/>
</dbReference>
<evidence type="ECO:0000259" key="7">
    <source>
        <dbReference type="PROSITE" id="PS50800"/>
    </source>
</evidence>
<feature type="compositionally biased region" description="Basic and acidic residues" evidence="5">
    <location>
        <begin position="203"/>
        <end position="232"/>
    </location>
</feature>
<dbReference type="PROSITE" id="PS50800">
    <property type="entry name" value="SAP"/>
    <property type="match status" value="1"/>
</dbReference>
<dbReference type="GO" id="GO:0003723">
    <property type="term" value="F:RNA binding"/>
    <property type="evidence" value="ECO:0007669"/>
    <property type="project" value="TreeGrafter"/>
</dbReference>
<accession>A0AAN8ZXZ8</accession>